<sequence>MPAGTLKHFARYKVDGKALLIFDGASCHLDTIIVPTPDQCGIILYCIPSNTTHELQPLNKSIFKSLESCWDDEHMIFKKGFRLTRFTLGPILSKVCAKHRQWIQDDGNLSIRSTQIPGRDLLLLRSLKCNRKILRMLKIQRVVLPLFKDNETSKNTSNKDKEKPISRAQENVRVRHQGYPRCQD</sequence>
<reference evidence="3 4" key="1">
    <citation type="submission" date="2023-02" db="EMBL/GenBank/DDBJ databases">
        <title>LHISI_Scaffold_Assembly.</title>
        <authorList>
            <person name="Stuart O.P."/>
            <person name="Cleave R."/>
            <person name="Magrath M.J.L."/>
            <person name="Mikheyev A.S."/>
        </authorList>
    </citation>
    <scope>NUCLEOTIDE SEQUENCE [LARGE SCALE GENOMIC DNA]</scope>
    <source>
        <strain evidence="3">Daus_M_001</strain>
        <tissue evidence="3">Leg muscle</tissue>
    </source>
</reference>
<dbReference type="InterPro" id="IPR004875">
    <property type="entry name" value="DDE_SF_endonuclease_dom"/>
</dbReference>
<dbReference type="Pfam" id="PF03184">
    <property type="entry name" value="DDE_1"/>
    <property type="match status" value="1"/>
</dbReference>
<comment type="caution">
    <text evidence="3">The sequence shown here is derived from an EMBL/GenBank/DDBJ whole genome shotgun (WGS) entry which is preliminary data.</text>
</comment>
<accession>A0ABQ9I843</accession>
<protein>
    <recommendedName>
        <fullName evidence="2">DDE-1 domain-containing protein</fullName>
    </recommendedName>
</protein>
<feature type="domain" description="DDE-1" evidence="2">
    <location>
        <begin position="13"/>
        <end position="70"/>
    </location>
</feature>
<evidence type="ECO:0000313" key="4">
    <source>
        <dbReference type="Proteomes" id="UP001159363"/>
    </source>
</evidence>
<name>A0ABQ9I843_9NEOP</name>
<feature type="compositionally biased region" description="Basic and acidic residues" evidence="1">
    <location>
        <begin position="151"/>
        <end position="173"/>
    </location>
</feature>
<feature type="region of interest" description="Disordered" evidence="1">
    <location>
        <begin position="151"/>
        <end position="184"/>
    </location>
</feature>
<evidence type="ECO:0000256" key="1">
    <source>
        <dbReference type="SAM" id="MobiDB-lite"/>
    </source>
</evidence>
<proteinExistence type="predicted"/>
<dbReference type="Proteomes" id="UP001159363">
    <property type="component" value="Chromosome 2"/>
</dbReference>
<evidence type="ECO:0000313" key="3">
    <source>
        <dbReference type="EMBL" id="KAJ8892845.1"/>
    </source>
</evidence>
<organism evidence="3 4">
    <name type="scientific">Dryococelus australis</name>
    <dbReference type="NCBI Taxonomy" id="614101"/>
    <lineage>
        <taxon>Eukaryota</taxon>
        <taxon>Metazoa</taxon>
        <taxon>Ecdysozoa</taxon>
        <taxon>Arthropoda</taxon>
        <taxon>Hexapoda</taxon>
        <taxon>Insecta</taxon>
        <taxon>Pterygota</taxon>
        <taxon>Neoptera</taxon>
        <taxon>Polyneoptera</taxon>
        <taxon>Phasmatodea</taxon>
        <taxon>Verophasmatodea</taxon>
        <taxon>Anareolatae</taxon>
        <taxon>Phasmatidae</taxon>
        <taxon>Eurycanthinae</taxon>
        <taxon>Dryococelus</taxon>
    </lineage>
</organism>
<keyword evidence="4" id="KW-1185">Reference proteome</keyword>
<evidence type="ECO:0000259" key="2">
    <source>
        <dbReference type="Pfam" id="PF03184"/>
    </source>
</evidence>
<dbReference type="EMBL" id="JARBHB010000002">
    <property type="protein sequence ID" value="KAJ8892845.1"/>
    <property type="molecule type" value="Genomic_DNA"/>
</dbReference>
<gene>
    <name evidence="3" type="ORF">PR048_005426</name>
</gene>